<dbReference type="Gene3D" id="1.10.150.130">
    <property type="match status" value="1"/>
</dbReference>
<dbReference type="RefSeq" id="WP_083487242.1">
    <property type="nucleotide sequence ID" value="NZ_JQBW01000006.1"/>
</dbReference>
<evidence type="ECO:0000256" key="1">
    <source>
        <dbReference type="ARBA" id="ARBA00008857"/>
    </source>
</evidence>
<dbReference type="PROSITE" id="PS51898">
    <property type="entry name" value="TYR_RECOMBINASE"/>
    <property type="match status" value="1"/>
</dbReference>
<gene>
    <name evidence="7" type="ORF">IV45_GL000055</name>
</gene>
<dbReference type="InterPro" id="IPR044068">
    <property type="entry name" value="CB"/>
</dbReference>
<keyword evidence="3" id="KW-0233">DNA recombination</keyword>
<dbReference type="GO" id="GO:0006310">
    <property type="term" value="P:DNA recombination"/>
    <property type="evidence" value="ECO:0007669"/>
    <property type="project" value="UniProtKB-KW"/>
</dbReference>
<evidence type="ECO:0000313" key="8">
    <source>
        <dbReference type="Proteomes" id="UP000050934"/>
    </source>
</evidence>
<dbReference type="GO" id="GO:0003677">
    <property type="term" value="F:DNA binding"/>
    <property type="evidence" value="ECO:0007669"/>
    <property type="project" value="UniProtKB-UniRule"/>
</dbReference>
<evidence type="ECO:0000256" key="4">
    <source>
        <dbReference type="PROSITE-ProRule" id="PRU01248"/>
    </source>
</evidence>
<dbReference type="PANTHER" id="PTHR30349">
    <property type="entry name" value="PHAGE INTEGRASE-RELATED"/>
    <property type="match status" value="1"/>
</dbReference>
<feature type="domain" description="Tyr recombinase" evidence="5">
    <location>
        <begin position="126"/>
        <end position="318"/>
    </location>
</feature>
<dbReference type="InterPro" id="IPR010998">
    <property type="entry name" value="Integrase_recombinase_N"/>
</dbReference>
<dbReference type="OrthoDB" id="9803188at2"/>
<dbReference type="AlphaFoldDB" id="A0A0R2I9F7"/>
<evidence type="ECO:0000313" key="7">
    <source>
        <dbReference type="EMBL" id="KRN59020.1"/>
    </source>
</evidence>
<dbReference type="InterPro" id="IPR011010">
    <property type="entry name" value="DNA_brk_join_enz"/>
</dbReference>
<dbReference type="GO" id="GO:0015074">
    <property type="term" value="P:DNA integration"/>
    <property type="evidence" value="ECO:0007669"/>
    <property type="project" value="InterPro"/>
</dbReference>
<dbReference type="PATRIC" id="fig|396268.3.peg.55"/>
<dbReference type="EMBL" id="JQBW01000006">
    <property type="protein sequence ID" value="KRN59020.1"/>
    <property type="molecule type" value="Genomic_DNA"/>
</dbReference>
<evidence type="ECO:0000256" key="3">
    <source>
        <dbReference type="ARBA" id="ARBA00023172"/>
    </source>
</evidence>
<dbReference type="PROSITE" id="PS51900">
    <property type="entry name" value="CB"/>
    <property type="match status" value="1"/>
</dbReference>
<reference evidence="7 8" key="1">
    <citation type="journal article" date="2015" name="Genome Announc.">
        <title>Expanding the biotechnology potential of lactobacilli through comparative genomics of 213 strains and associated genera.</title>
        <authorList>
            <person name="Sun Z."/>
            <person name="Harris H.M."/>
            <person name="McCann A."/>
            <person name="Guo C."/>
            <person name="Argimon S."/>
            <person name="Zhang W."/>
            <person name="Yang X."/>
            <person name="Jeffery I.B."/>
            <person name="Cooney J.C."/>
            <person name="Kagawa T.F."/>
            <person name="Liu W."/>
            <person name="Song Y."/>
            <person name="Salvetti E."/>
            <person name="Wrobel A."/>
            <person name="Rasinkangas P."/>
            <person name="Parkhill J."/>
            <person name="Rea M.C."/>
            <person name="O'Sullivan O."/>
            <person name="Ritari J."/>
            <person name="Douillard F.P."/>
            <person name="Paul Ross R."/>
            <person name="Yang R."/>
            <person name="Briner A.E."/>
            <person name="Felis G.E."/>
            <person name="de Vos W.M."/>
            <person name="Barrangou R."/>
            <person name="Klaenhammer T.R."/>
            <person name="Caufield P.W."/>
            <person name="Cui Y."/>
            <person name="Zhang H."/>
            <person name="O'Toole P.W."/>
        </authorList>
    </citation>
    <scope>NUCLEOTIDE SEQUENCE [LARGE SCALE GENOMIC DNA]</scope>
    <source>
        <strain evidence="7 8">DSM 17896</strain>
    </source>
</reference>
<keyword evidence="8" id="KW-1185">Reference proteome</keyword>
<dbReference type="PANTHER" id="PTHR30349:SF64">
    <property type="entry name" value="PROPHAGE INTEGRASE INTD-RELATED"/>
    <property type="match status" value="1"/>
</dbReference>
<sequence length="323" mass="38072">MKLLILVRQWSPTPYIMKLKELMDEWLPQYEKMVARHTYVNTYSRAKKLLADLGPSTDIRQLDRRRLSEYYNSLIYNEGYSNASVRLFKSTTRVMMDYAVDQEYLDYNPTAHLHIRFRRNEDRPLPQEKYFDDDELKIILKYMYQQSPHYGRFCEFLYLTGMRYGEAAALYPSDLIKGEDGAIQARIWGTIIYDDGAKKQKNPKTPAGRRNIVLSSRAIKICQDEMATHPNAPYIFSFGRDHPLAETNLNHLLRQCQEKYDIHKQVTLHIFRHTHISKLAELGVPLYVIQHRVGHASSEVTREIYLHVTNKAKQKLEQKIEQL</sequence>
<feature type="domain" description="Core-binding (CB)" evidence="6">
    <location>
        <begin position="17"/>
        <end position="100"/>
    </location>
</feature>
<dbReference type="STRING" id="396268.IV45_GL000055"/>
<dbReference type="SUPFAM" id="SSF56349">
    <property type="entry name" value="DNA breaking-rejoining enzymes"/>
    <property type="match status" value="1"/>
</dbReference>
<name>A0A0R2I9F7_9LACO</name>
<evidence type="ECO:0000256" key="2">
    <source>
        <dbReference type="ARBA" id="ARBA00023125"/>
    </source>
</evidence>
<protein>
    <submittedName>
        <fullName evidence="7">Integrase family protein</fullName>
    </submittedName>
</protein>
<dbReference type="Gene3D" id="1.10.443.10">
    <property type="entry name" value="Intergrase catalytic core"/>
    <property type="match status" value="1"/>
</dbReference>
<proteinExistence type="inferred from homology"/>
<keyword evidence="2 4" id="KW-0238">DNA-binding</keyword>
<dbReference type="CDD" id="cd01189">
    <property type="entry name" value="INT_ICEBs1_C_like"/>
    <property type="match status" value="1"/>
</dbReference>
<comment type="similarity">
    <text evidence="1">Belongs to the 'phage' integrase family.</text>
</comment>
<dbReference type="Pfam" id="PF00589">
    <property type="entry name" value="Phage_integrase"/>
    <property type="match status" value="1"/>
</dbReference>
<dbReference type="InterPro" id="IPR002104">
    <property type="entry name" value="Integrase_catalytic"/>
</dbReference>
<evidence type="ECO:0000259" key="5">
    <source>
        <dbReference type="PROSITE" id="PS51898"/>
    </source>
</evidence>
<evidence type="ECO:0000259" key="6">
    <source>
        <dbReference type="PROSITE" id="PS51900"/>
    </source>
</evidence>
<accession>A0A0R2I9F7</accession>
<dbReference type="InterPro" id="IPR013762">
    <property type="entry name" value="Integrase-like_cat_sf"/>
</dbReference>
<organism evidence="7 8">
    <name type="scientific">Limosilactobacillus secaliphilus</name>
    <dbReference type="NCBI Taxonomy" id="396268"/>
    <lineage>
        <taxon>Bacteria</taxon>
        <taxon>Bacillati</taxon>
        <taxon>Bacillota</taxon>
        <taxon>Bacilli</taxon>
        <taxon>Lactobacillales</taxon>
        <taxon>Lactobacillaceae</taxon>
        <taxon>Limosilactobacillus</taxon>
    </lineage>
</organism>
<dbReference type="InterPro" id="IPR050090">
    <property type="entry name" value="Tyrosine_recombinase_XerCD"/>
</dbReference>
<comment type="caution">
    <text evidence="7">The sequence shown here is derived from an EMBL/GenBank/DDBJ whole genome shotgun (WGS) entry which is preliminary data.</text>
</comment>
<dbReference type="Proteomes" id="UP000050934">
    <property type="component" value="Unassembled WGS sequence"/>
</dbReference>